<dbReference type="PROSITE" id="PS51257">
    <property type="entry name" value="PROKAR_LIPOPROTEIN"/>
    <property type="match status" value="1"/>
</dbReference>
<comment type="caution">
    <text evidence="1">The sequence shown here is derived from an EMBL/GenBank/DDBJ whole genome shotgun (WGS) entry which is preliminary data.</text>
</comment>
<dbReference type="OrthoDB" id="10347577at2759"/>
<organism evidence="1 2">
    <name type="scientific">Armadillidium nasatum</name>
    <dbReference type="NCBI Taxonomy" id="96803"/>
    <lineage>
        <taxon>Eukaryota</taxon>
        <taxon>Metazoa</taxon>
        <taxon>Ecdysozoa</taxon>
        <taxon>Arthropoda</taxon>
        <taxon>Crustacea</taxon>
        <taxon>Multicrustacea</taxon>
        <taxon>Malacostraca</taxon>
        <taxon>Eumalacostraca</taxon>
        <taxon>Peracarida</taxon>
        <taxon>Isopoda</taxon>
        <taxon>Oniscidea</taxon>
        <taxon>Crinocheta</taxon>
        <taxon>Armadillidiidae</taxon>
        <taxon>Armadillidium</taxon>
    </lineage>
</organism>
<dbReference type="AlphaFoldDB" id="A0A5N5T0Q8"/>
<reference evidence="1 2" key="1">
    <citation type="journal article" date="2019" name="PLoS Biol.">
        <title>Sex chromosomes control vertical transmission of feminizing Wolbachia symbionts in an isopod.</title>
        <authorList>
            <person name="Becking T."/>
            <person name="Chebbi M.A."/>
            <person name="Giraud I."/>
            <person name="Moumen B."/>
            <person name="Laverre T."/>
            <person name="Caubet Y."/>
            <person name="Peccoud J."/>
            <person name="Gilbert C."/>
            <person name="Cordaux R."/>
        </authorList>
    </citation>
    <scope>NUCLEOTIDE SEQUENCE [LARGE SCALE GENOMIC DNA]</scope>
    <source>
        <strain evidence="1">ANa2</strain>
        <tissue evidence="1">Whole body excluding digestive tract and cuticle</tissue>
    </source>
</reference>
<proteinExistence type="predicted"/>
<gene>
    <name evidence="1" type="ORF">Anas_06387</name>
</gene>
<name>A0A5N5T0Q8_9CRUS</name>
<protein>
    <recommendedName>
        <fullName evidence="3">SMB domain-containing protein</fullName>
    </recommendedName>
</protein>
<feature type="non-terminal residue" evidence="1">
    <location>
        <position position="205"/>
    </location>
</feature>
<evidence type="ECO:0000313" key="1">
    <source>
        <dbReference type="EMBL" id="KAB7499892.1"/>
    </source>
</evidence>
<sequence length="205" mass="23439">MIKGQLSFDLNERSCTHESLMFLLILCSCFISSCPQNVISILKDTSSNANSYINLNEETNNVNNSFLNSVQIENLSSGHLHVDLNSGVKEKGDLSEKKHLANKFLEGNYSYDIDNNNSSYNISWWTDISTEIAELLSNISGCSGWKFRCFYNETNRERSRFRRRQCDCDSSCDAYGGCCIDKFATMSRHEKISFKNRMHCELLSK</sequence>
<evidence type="ECO:0000313" key="2">
    <source>
        <dbReference type="Proteomes" id="UP000326759"/>
    </source>
</evidence>
<dbReference type="EMBL" id="SEYY01016195">
    <property type="protein sequence ID" value="KAB7499892.1"/>
    <property type="molecule type" value="Genomic_DNA"/>
</dbReference>
<dbReference type="Proteomes" id="UP000326759">
    <property type="component" value="Unassembled WGS sequence"/>
</dbReference>
<evidence type="ECO:0008006" key="3">
    <source>
        <dbReference type="Google" id="ProtNLM"/>
    </source>
</evidence>
<keyword evidence="2" id="KW-1185">Reference proteome</keyword>
<accession>A0A5N5T0Q8</accession>